<dbReference type="Proteomes" id="UP000326994">
    <property type="component" value="Unassembled WGS sequence"/>
</dbReference>
<comment type="caution">
    <text evidence="2">The sequence shown here is derived from an EMBL/GenBank/DDBJ whole genome shotgun (WGS) entry which is preliminary data.</text>
</comment>
<accession>A0A5J4G3I7</accession>
<dbReference type="AlphaFoldDB" id="A0A5J4G3I7"/>
<evidence type="ECO:0000313" key="2">
    <source>
        <dbReference type="EMBL" id="GEQ87456.1"/>
    </source>
</evidence>
<proteinExistence type="predicted"/>
<feature type="domain" description="DUF4274" evidence="1">
    <location>
        <begin position="45"/>
        <end position="113"/>
    </location>
</feature>
<dbReference type="Pfam" id="PF14096">
    <property type="entry name" value="DUF4274"/>
    <property type="match status" value="1"/>
</dbReference>
<name>A0A5J4G3I7_9FLAO</name>
<evidence type="ECO:0000313" key="3">
    <source>
        <dbReference type="Proteomes" id="UP000326994"/>
    </source>
</evidence>
<evidence type="ECO:0000259" key="1">
    <source>
        <dbReference type="Pfam" id="PF14096"/>
    </source>
</evidence>
<sequence>MIIRPHKILLIKKNFIEFSFDDDIENDEETIPDFKKFQTLNSAEQYYLADNYNWDDGTIVLNWIIESLKCDKGTACMIFWKAEPDYYYDYTAETIEDYQADVWHLLQKIVERFKKDDFKTSKFEFVPTDEGYKTDWPIKMDIWKIPSELNSGIKGKKPFGFGL</sequence>
<gene>
    <name evidence="2" type="ORF">ULMS_29640</name>
</gene>
<dbReference type="EMBL" id="BKCF01000021">
    <property type="protein sequence ID" value="GEQ87456.1"/>
    <property type="molecule type" value="Genomic_DNA"/>
</dbReference>
<keyword evidence="3" id="KW-1185">Reference proteome</keyword>
<protein>
    <recommendedName>
        <fullName evidence="1">DUF4274 domain-containing protein</fullName>
    </recommendedName>
</protein>
<organism evidence="2 3">
    <name type="scientific">Patiriisocius marinistellae</name>
    <dbReference type="NCBI Taxonomy" id="2494560"/>
    <lineage>
        <taxon>Bacteria</taxon>
        <taxon>Pseudomonadati</taxon>
        <taxon>Bacteroidota</taxon>
        <taxon>Flavobacteriia</taxon>
        <taxon>Flavobacteriales</taxon>
        <taxon>Flavobacteriaceae</taxon>
        <taxon>Patiriisocius</taxon>
    </lineage>
</organism>
<dbReference type="OrthoDB" id="269804at2"/>
<dbReference type="InterPro" id="IPR025369">
    <property type="entry name" value="DUF4274"/>
</dbReference>
<reference evidence="2 3" key="1">
    <citation type="submission" date="2019-08" db="EMBL/GenBank/DDBJ databases">
        <title>Ulvibacter marinistellae sp. nov., isolated from a starfish, Patiria pectinifera.</title>
        <authorList>
            <person name="Kawano K."/>
            <person name="Ushijima N."/>
            <person name="Kihara M."/>
            <person name="Itoh H."/>
        </authorList>
    </citation>
    <scope>NUCLEOTIDE SEQUENCE [LARGE SCALE GENOMIC DNA]</scope>
    <source>
        <strain evidence="2 3">KK4</strain>
    </source>
</reference>